<comment type="caution">
    <text evidence="1">The sequence shown here is derived from an EMBL/GenBank/DDBJ whole genome shotgun (WGS) entry which is preliminary data.</text>
</comment>
<sequence>MKIAPHHIAGTPEAALSAALGTHVDYHPMCGWPDDCMVQWGHGIIPSTPFFEAFPAGTFIRGEGETIEAAERQAFAKWEADRNCDHRWGRARSAGNTYTNGAGWCRRCGAFRSSMFAPVVTFGAHRKPLGKSESWLLSSMETDADMNARMDARYPAERGRRAKQKRILQIRRKLFGERSDKWF</sequence>
<evidence type="ECO:0000313" key="1">
    <source>
        <dbReference type="EMBL" id="MBI1682336.1"/>
    </source>
</evidence>
<evidence type="ECO:0000313" key="2">
    <source>
        <dbReference type="Proteomes" id="UP000639859"/>
    </source>
</evidence>
<proteinExistence type="predicted"/>
<organism evidence="1 2">
    <name type="scientific">Caulobacter hibisci</name>
    <dbReference type="NCBI Taxonomy" id="2035993"/>
    <lineage>
        <taxon>Bacteria</taxon>
        <taxon>Pseudomonadati</taxon>
        <taxon>Pseudomonadota</taxon>
        <taxon>Alphaproteobacteria</taxon>
        <taxon>Caulobacterales</taxon>
        <taxon>Caulobacteraceae</taxon>
        <taxon>Caulobacter</taxon>
    </lineage>
</organism>
<protein>
    <submittedName>
        <fullName evidence="1">Uncharacterized protein</fullName>
    </submittedName>
</protein>
<keyword evidence="2" id="KW-1185">Reference proteome</keyword>
<name>A0ABS0ST03_9CAUL</name>
<dbReference type="EMBL" id="JADWOX010000001">
    <property type="protein sequence ID" value="MBI1682336.1"/>
    <property type="molecule type" value="Genomic_DNA"/>
</dbReference>
<gene>
    <name evidence="1" type="ORF">I4Q42_01495</name>
</gene>
<reference evidence="1 2" key="1">
    <citation type="submission" date="2020-11" db="EMBL/GenBank/DDBJ databases">
        <title>genome sequence of strain KACC 18849.</title>
        <authorList>
            <person name="Gao J."/>
            <person name="Zhang X."/>
        </authorList>
    </citation>
    <scope>NUCLEOTIDE SEQUENCE [LARGE SCALE GENOMIC DNA]</scope>
    <source>
        <strain evidence="1 2">KACC 18849</strain>
    </source>
</reference>
<accession>A0ABS0ST03</accession>
<dbReference type="Proteomes" id="UP000639859">
    <property type="component" value="Unassembled WGS sequence"/>
</dbReference>
<dbReference type="RefSeq" id="WP_198574292.1">
    <property type="nucleotide sequence ID" value="NZ_JADWOX010000001.1"/>
</dbReference>